<name>A0A4Z2GZB6_9TELE</name>
<accession>A0A4Z2GZB6</accession>
<evidence type="ECO:0000313" key="3">
    <source>
        <dbReference type="Proteomes" id="UP000314294"/>
    </source>
</evidence>
<feature type="compositionally biased region" description="Basic and acidic residues" evidence="1">
    <location>
        <begin position="62"/>
        <end position="74"/>
    </location>
</feature>
<protein>
    <submittedName>
        <fullName evidence="2">Uncharacterized protein</fullName>
    </submittedName>
</protein>
<evidence type="ECO:0000313" key="2">
    <source>
        <dbReference type="EMBL" id="TNN58948.1"/>
    </source>
</evidence>
<gene>
    <name evidence="2" type="ORF">EYF80_030861</name>
</gene>
<feature type="compositionally biased region" description="Basic and acidic residues" evidence="1">
    <location>
        <begin position="85"/>
        <end position="94"/>
    </location>
</feature>
<sequence>MCACDAKEWHPAAAAACCRGGTPCSRLMSPSWVIVATQTLQPLPNINTLLMSSHSNTQESGAVEKKGEEYKSEGEMEMSIVAVGEKSEKNERTHGRTCCTRCSRGDAKPSRPHFKY</sequence>
<reference evidence="2 3" key="1">
    <citation type="submission" date="2019-03" db="EMBL/GenBank/DDBJ databases">
        <title>First draft genome of Liparis tanakae, snailfish: a comprehensive survey of snailfish specific genes.</title>
        <authorList>
            <person name="Kim W."/>
            <person name="Song I."/>
            <person name="Jeong J.-H."/>
            <person name="Kim D."/>
            <person name="Kim S."/>
            <person name="Ryu S."/>
            <person name="Song J.Y."/>
            <person name="Lee S.K."/>
        </authorList>
    </citation>
    <scope>NUCLEOTIDE SEQUENCE [LARGE SCALE GENOMIC DNA]</scope>
    <source>
        <tissue evidence="2">Muscle</tissue>
    </source>
</reference>
<keyword evidence="3" id="KW-1185">Reference proteome</keyword>
<dbReference type="Proteomes" id="UP000314294">
    <property type="component" value="Unassembled WGS sequence"/>
</dbReference>
<evidence type="ECO:0000256" key="1">
    <source>
        <dbReference type="SAM" id="MobiDB-lite"/>
    </source>
</evidence>
<proteinExistence type="predicted"/>
<dbReference type="EMBL" id="SRLO01000367">
    <property type="protein sequence ID" value="TNN58948.1"/>
    <property type="molecule type" value="Genomic_DNA"/>
</dbReference>
<organism evidence="2 3">
    <name type="scientific">Liparis tanakae</name>
    <name type="common">Tanaka's snailfish</name>
    <dbReference type="NCBI Taxonomy" id="230148"/>
    <lineage>
        <taxon>Eukaryota</taxon>
        <taxon>Metazoa</taxon>
        <taxon>Chordata</taxon>
        <taxon>Craniata</taxon>
        <taxon>Vertebrata</taxon>
        <taxon>Euteleostomi</taxon>
        <taxon>Actinopterygii</taxon>
        <taxon>Neopterygii</taxon>
        <taxon>Teleostei</taxon>
        <taxon>Neoteleostei</taxon>
        <taxon>Acanthomorphata</taxon>
        <taxon>Eupercaria</taxon>
        <taxon>Perciformes</taxon>
        <taxon>Cottioidei</taxon>
        <taxon>Cottales</taxon>
        <taxon>Liparidae</taxon>
        <taxon>Liparis</taxon>
    </lineage>
</organism>
<dbReference type="AlphaFoldDB" id="A0A4Z2GZB6"/>
<comment type="caution">
    <text evidence="2">The sequence shown here is derived from an EMBL/GenBank/DDBJ whole genome shotgun (WGS) entry which is preliminary data.</text>
</comment>
<feature type="region of interest" description="Disordered" evidence="1">
    <location>
        <begin position="53"/>
        <end position="116"/>
    </location>
</feature>